<evidence type="ECO:0000259" key="3">
    <source>
        <dbReference type="SMART" id="SM00451"/>
    </source>
</evidence>
<dbReference type="Proteomes" id="UP000030645">
    <property type="component" value="Unassembled WGS sequence"/>
</dbReference>
<dbReference type="eggNOG" id="KOG1725">
    <property type="taxonomic scope" value="Eukaryota"/>
</dbReference>
<evidence type="ECO:0000259" key="2">
    <source>
        <dbReference type="SMART" id="SM00355"/>
    </source>
</evidence>
<feature type="domain" description="U1-type" evidence="3">
    <location>
        <begin position="303"/>
        <end position="337"/>
    </location>
</feature>
<dbReference type="InterPro" id="IPR036236">
    <property type="entry name" value="Znf_C2H2_sf"/>
</dbReference>
<dbReference type="GO" id="GO:0003676">
    <property type="term" value="F:nucleic acid binding"/>
    <property type="evidence" value="ECO:0007669"/>
    <property type="project" value="InterPro"/>
</dbReference>
<protein>
    <submittedName>
        <fullName evidence="4">HVA22-like protein a</fullName>
    </submittedName>
</protein>
<keyword evidence="5" id="KW-1185">Reference proteome</keyword>
<evidence type="ECO:0000313" key="5">
    <source>
        <dbReference type="Proteomes" id="UP000030645"/>
    </source>
</evidence>
<feature type="domain" description="C2H2-type" evidence="2">
    <location>
        <begin position="306"/>
        <end position="330"/>
    </location>
</feature>
<dbReference type="SMART" id="SM00355">
    <property type="entry name" value="ZnF_C2H2"/>
    <property type="match status" value="2"/>
</dbReference>
<dbReference type="Gene3D" id="3.30.160.60">
    <property type="entry name" value="Classic Zinc Finger"/>
    <property type="match status" value="2"/>
</dbReference>
<dbReference type="SMART" id="SM00451">
    <property type="entry name" value="ZnF_U1"/>
    <property type="match status" value="2"/>
</dbReference>
<dbReference type="EMBL" id="KE346317">
    <property type="protein sequence ID" value="EXC33003.1"/>
    <property type="molecule type" value="Genomic_DNA"/>
</dbReference>
<feature type="compositionally biased region" description="Basic and acidic residues" evidence="1">
    <location>
        <begin position="357"/>
        <end position="371"/>
    </location>
</feature>
<dbReference type="Pfam" id="PF12874">
    <property type="entry name" value="zf-met"/>
    <property type="match status" value="2"/>
</dbReference>
<accession>W9SI44</accession>
<feature type="compositionally biased region" description="Basic and acidic residues" evidence="1">
    <location>
        <begin position="448"/>
        <end position="460"/>
    </location>
</feature>
<feature type="domain" description="U1-type" evidence="3">
    <location>
        <begin position="477"/>
        <end position="511"/>
    </location>
</feature>
<dbReference type="SUPFAM" id="SSF57667">
    <property type="entry name" value="beta-beta-alpha zinc fingers"/>
    <property type="match status" value="2"/>
</dbReference>
<feature type="region of interest" description="Disordered" evidence="1">
    <location>
        <begin position="272"/>
        <end position="291"/>
    </location>
</feature>
<dbReference type="GO" id="GO:0008270">
    <property type="term" value="F:zinc ion binding"/>
    <property type="evidence" value="ECO:0007669"/>
    <property type="project" value="InterPro"/>
</dbReference>
<feature type="region of interest" description="Disordered" evidence="1">
    <location>
        <begin position="130"/>
        <end position="149"/>
    </location>
</feature>
<dbReference type="PANTHER" id="PTHR47487">
    <property type="entry name" value="OS06G0651300 PROTEIN-RELATED"/>
    <property type="match status" value="1"/>
</dbReference>
<name>W9SI44_9ROSA</name>
<gene>
    <name evidence="4" type="ORF">L484_014784</name>
</gene>
<organism evidence="4 5">
    <name type="scientific">Morus notabilis</name>
    <dbReference type="NCBI Taxonomy" id="981085"/>
    <lineage>
        <taxon>Eukaryota</taxon>
        <taxon>Viridiplantae</taxon>
        <taxon>Streptophyta</taxon>
        <taxon>Embryophyta</taxon>
        <taxon>Tracheophyta</taxon>
        <taxon>Spermatophyta</taxon>
        <taxon>Magnoliopsida</taxon>
        <taxon>eudicotyledons</taxon>
        <taxon>Gunneridae</taxon>
        <taxon>Pentapetalae</taxon>
        <taxon>rosids</taxon>
        <taxon>fabids</taxon>
        <taxon>Rosales</taxon>
        <taxon>Moraceae</taxon>
        <taxon>Moreae</taxon>
        <taxon>Morus</taxon>
    </lineage>
</organism>
<reference evidence="5" key="1">
    <citation type="submission" date="2013-01" db="EMBL/GenBank/DDBJ databases">
        <title>Draft Genome Sequence of a Mulberry Tree, Morus notabilis C.K. Schneid.</title>
        <authorList>
            <person name="He N."/>
            <person name="Zhao S."/>
        </authorList>
    </citation>
    <scope>NUCLEOTIDE SEQUENCE</scope>
</reference>
<dbReference type="InterPro" id="IPR003604">
    <property type="entry name" value="Matrin/U1-like-C_Znf_C2H2"/>
</dbReference>
<feature type="domain" description="C2H2-type" evidence="2">
    <location>
        <begin position="480"/>
        <end position="504"/>
    </location>
</feature>
<dbReference type="PANTHER" id="PTHR47487:SF8">
    <property type="entry name" value="OS08G0270900 PROTEIN"/>
    <property type="match status" value="1"/>
</dbReference>
<dbReference type="AlphaFoldDB" id="W9SI44"/>
<feature type="region of interest" description="Disordered" evidence="1">
    <location>
        <begin position="412"/>
        <end position="470"/>
    </location>
</feature>
<evidence type="ECO:0000256" key="1">
    <source>
        <dbReference type="SAM" id="MobiDB-lite"/>
    </source>
</evidence>
<dbReference type="InterPro" id="IPR013087">
    <property type="entry name" value="Znf_C2H2_type"/>
</dbReference>
<sequence length="514" mass="57794">MGLAGFLLFFVKYCVDVLAWPLLALTYPLFPFWPYLRLIIVCLLEIPYFDGAFYVYKQIMCSLFSMDFQSIINWFTIKPKESSVEKEKILAEVEKYVRENGTEALEKIIAPKSGSSKNIEVRDIQALSVSSTDNGRVNQPNSKEPHEARKDIKAVVEIIEKNQVKETSQPNSKEPHEARKDIKAVVELIEKNQVKETTQPNSKEPHEVRKDIKAVVEVIEKNQVKETTQPNSKEPHEARKDIKAVVEVIEKNQVKETSQVNRGEPQLTQTKNKTALPTETREKVSEVQAGRELPETPVSRIVQKEWTCAICQVTTESEADFISHLSDKKHKGIMNEAANAKNQPVFPEVAPSYSPEKYAHPAEEDPGKSSDDQTVFPKVVFSPKISGQSTGVPLPGIIFNASSNRWEPGVITSEKLQGKEKNAVPASSTSKSNECKQETKTSLSNSEMKQKSGIKHEEKGHGKKAMKQKTGTVGVKDLSLWCRVCNIWCPSKVHMKAHLRGKKHLNEVQLLAEK</sequence>
<feature type="region of interest" description="Disordered" evidence="1">
    <location>
        <begin position="351"/>
        <end position="374"/>
    </location>
</feature>
<proteinExistence type="predicted"/>
<feature type="compositionally biased region" description="Polar residues" evidence="1">
    <location>
        <begin position="130"/>
        <end position="142"/>
    </location>
</feature>
<evidence type="ECO:0000313" key="4">
    <source>
        <dbReference type="EMBL" id="EXC33003.1"/>
    </source>
</evidence>